<evidence type="ECO:0000256" key="5">
    <source>
        <dbReference type="ARBA" id="ARBA00023136"/>
    </source>
</evidence>
<dbReference type="OrthoDB" id="6730379at2759"/>
<dbReference type="Proteomes" id="UP000030641">
    <property type="component" value="Unassembled WGS sequence"/>
</dbReference>
<evidence type="ECO:0000256" key="7">
    <source>
        <dbReference type="SAM" id="Phobius"/>
    </source>
</evidence>
<protein>
    <recommendedName>
        <fullName evidence="8">Major facilitator superfamily (MFS) profile domain-containing protein</fullName>
    </recommendedName>
</protein>
<evidence type="ECO:0000256" key="2">
    <source>
        <dbReference type="ARBA" id="ARBA00022448"/>
    </source>
</evidence>
<keyword evidence="4 7" id="KW-1133">Transmembrane helix</keyword>
<evidence type="ECO:0000256" key="6">
    <source>
        <dbReference type="ARBA" id="ARBA00037968"/>
    </source>
</evidence>
<name>A0A074Y8Y9_AURSE</name>
<comment type="subcellular location">
    <subcellularLocation>
        <location evidence="1">Membrane</location>
        <topology evidence="1">Multi-pass membrane protein</topology>
    </subcellularLocation>
</comment>
<dbReference type="PROSITE" id="PS50850">
    <property type="entry name" value="MFS"/>
    <property type="match status" value="1"/>
</dbReference>
<comment type="similarity">
    <text evidence="6">Belongs to the major facilitator superfamily. Allantoate permease family.</text>
</comment>
<dbReference type="HOGENOM" id="CLU_001265_0_5_1"/>
<dbReference type="SUPFAM" id="SSF103473">
    <property type="entry name" value="MFS general substrate transporter"/>
    <property type="match status" value="1"/>
</dbReference>
<dbReference type="FunFam" id="1.20.1250.20:FF:000064">
    <property type="entry name" value="MFS allantoate transporter"/>
    <property type="match status" value="1"/>
</dbReference>
<dbReference type="GO" id="GO:0016020">
    <property type="term" value="C:membrane"/>
    <property type="evidence" value="ECO:0007669"/>
    <property type="project" value="UniProtKB-SubCell"/>
</dbReference>
<feature type="transmembrane region" description="Helical" evidence="7">
    <location>
        <begin position="179"/>
        <end position="198"/>
    </location>
</feature>
<keyword evidence="2" id="KW-0813">Transport</keyword>
<keyword evidence="3 7" id="KW-0812">Transmembrane</keyword>
<dbReference type="EMBL" id="KL584763">
    <property type="protein sequence ID" value="KEQ94233.1"/>
    <property type="molecule type" value="Genomic_DNA"/>
</dbReference>
<dbReference type="STRING" id="1043005.A0A074Y8Y9"/>
<accession>A0A074Y8Y9</accession>
<evidence type="ECO:0000256" key="1">
    <source>
        <dbReference type="ARBA" id="ARBA00004141"/>
    </source>
</evidence>
<evidence type="ECO:0000256" key="3">
    <source>
        <dbReference type="ARBA" id="ARBA00022692"/>
    </source>
</evidence>
<organism evidence="9 10">
    <name type="scientific">Aureobasidium subglaciale (strain EXF-2481)</name>
    <name type="common">Aureobasidium pullulans var. subglaciale</name>
    <dbReference type="NCBI Taxonomy" id="1043005"/>
    <lineage>
        <taxon>Eukaryota</taxon>
        <taxon>Fungi</taxon>
        <taxon>Dikarya</taxon>
        <taxon>Ascomycota</taxon>
        <taxon>Pezizomycotina</taxon>
        <taxon>Dothideomycetes</taxon>
        <taxon>Dothideomycetidae</taxon>
        <taxon>Dothideales</taxon>
        <taxon>Saccotheciaceae</taxon>
        <taxon>Aureobasidium</taxon>
    </lineage>
</organism>
<feature type="transmembrane region" description="Helical" evidence="7">
    <location>
        <begin position="402"/>
        <end position="425"/>
    </location>
</feature>
<dbReference type="OMA" id="YCFNGFG"/>
<dbReference type="GO" id="GO:0022857">
    <property type="term" value="F:transmembrane transporter activity"/>
    <property type="evidence" value="ECO:0007669"/>
    <property type="project" value="InterPro"/>
</dbReference>
<feature type="transmembrane region" description="Helical" evidence="7">
    <location>
        <begin position="146"/>
        <end position="167"/>
    </location>
</feature>
<dbReference type="RefSeq" id="XP_013342611.1">
    <property type="nucleotide sequence ID" value="XM_013487157.1"/>
</dbReference>
<dbReference type="InParanoid" id="A0A074Y8Y9"/>
<keyword evidence="10" id="KW-1185">Reference proteome</keyword>
<gene>
    <name evidence="9" type="ORF">AUEXF2481DRAFT_47416</name>
</gene>
<evidence type="ECO:0000313" key="9">
    <source>
        <dbReference type="EMBL" id="KEQ94233.1"/>
    </source>
</evidence>
<feature type="transmembrane region" description="Helical" evidence="7">
    <location>
        <begin position="342"/>
        <end position="360"/>
    </location>
</feature>
<dbReference type="InterPro" id="IPR011701">
    <property type="entry name" value="MFS"/>
</dbReference>
<dbReference type="PANTHER" id="PTHR43791:SF81">
    <property type="entry name" value="TRANSPORTER, PUTATIVE (AFU_ORTHOLOGUE AFUA_7G01190)-RELATED"/>
    <property type="match status" value="1"/>
</dbReference>
<reference evidence="9 10" key="1">
    <citation type="journal article" date="2014" name="BMC Genomics">
        <title>Genome sequencing of four Aureobasidium pullulans varieties: biotechnological potential, stress tolerance, and description of new species.</title>
        <authorList>
            <person name="Gostin Ar C."/>
            <person name="Ohm R.A."/>
            <person name="Kogej T."/>
            <person name="Sonjak S."/>
            <person name="Turk M."/>
            <person name="Zajc J."/>
            <person name="Zalar P."/>
            <person name="Grube M."/>
            <person name="Sun H."/>
            <person name="Han J."/>
            <person name="Sharma A."/>
            <person name="Chiniquy J."/>
            <person name="Ngan C.Y."/>
            <person name="Lipzen A."/>
            <person name="Barry K."/>
            <person name="Grigoriev I.V."/>
            <person name="Gunde-Cimerman N."/>
        </authorList>
    </citation>
    <scope>NUCLEOTIDE SEQUENCE [LARGE SCALE GENOMIC DNA]</scope>
    <source>
        <strain evidence="9 10">EXF-2481</strain>
    </source>
</reference>
<dbReference type="PANTHER" id="PTHR43791">
    <property type="entry name" value="PERMEASE-RELATED"/>
    <property type="match status" value="1"/>
</dbReference>
<sequence>MDLKAGEVIEDLDAAEVFLRTHGFSHAYLHELLQDEVACKKLVRRVNWTLMPLLCGTYLLQYIDKQALSYSAVFDLFTSTGTTSEEYSWLTSIFYFGYLVSEWPSSYLAQHFPTGTVLSSFVIIWGSVMMLTAACSNFTGLAICRFILGCFEAPITPCFMMLVGMWFTRKEQPARAGIFYCFNGVGSMVGGILFYGVGQLDGFPVWRVIFMLCGGLTIIWGIVLFFFLPNNIMEAKFFSIEEKALLIARSQTNRTGVYNPKIKLSQVKEALTDPQIWILFLFVLCNEGINGGFANFGKLIVKGIAHGDAVRTTALGIPSGAFQVFFVFTGPFLASRFKNIRTYIMALYLVPTIVGTSLVWKLPRSNSDGLLVSYYLIGSFVASLVLALQMPANNVAGYTKRVTSTAFVFLAYCIGNICGPHAFLAAEAPVYQTGCKFIIACAAIQMVLVFALRVLLIHRNKKRDAMFGPVSEMDTNDEIIEDLTDFENPRFRYSY</sequence>
<evidence type="ECO:0000313" key="10">
    <source>
        <dbReference type="Proteomes" id="UP000030641"/>
    </source>
</evidence>
<dbReference type="Gene3D" id="1.20.1250.20">
    <property type="entry name" value="MFS general substrate transporter like domains"/>
    <property type="match status" value="2"/>
</dbReference>
<feature type="domain" description="Major facilitator superfamily (MFS) profile" evidence="8">
    <location>
        <begin position="50"/>
        <end position="459"/>
    </location>
</feature>
<dbReference type="GeneID" id="25368300"/>
<feature type="transmembrane region" description="Helical" evidence="7">
    <location>
        <begin position="437"/>
        <end position="456"/>
    </location>
</feature>
<dbReference type="AlphaFoldDB" id="A0A074Y8Y9"/>
<feature type="transmembrane region" description="Helical" evidence="7">
    <location>
        <begin position="204"/>
        <end position="228"/>
    </location>
</feature>
<feature type="transmembrane region" description="Helical" evidence="7">
    <location>
        <begin position="115"/>
        <end position="134"/>
    </location>
</feature>
<evidence type="ECO:0000259" key="8">
    <source>
        <dbReference type="PROSITE" id="PS50850"/>
    </source>
</evidence>
<dbReference type="InterPro" id="IPR020846">
    <property type="entry name" value="MFS_dom"/>
</dbReference>
<keyword evidence="5 7" id="KW-0472">Membrane</keyword>
<feature type="transmembrane region" description="Helical" evidence="7">
    <location>
        <begin position="372"/>
        <end position="390"/>
    </location>
</feature>
<evidence type="ECO:0000256" key="4">
    <source>
        <dbReference type="ARBA" id="ARBA00022989"/>
    </source>
</evidence>
<dbReference type="InterPro" id="IPR036259">
    <property type="entry name" value="MFS_trans_sf"/>
</dbReference>
<dbReference type="Pfam" id="PF07690">
    <property type="entry name" value="MFS_1"/>
    <property type="match status" value="1"/>
</dbReference>
<proteinExistence type="inferred from homology"/>